<proteinExistence type="predicted"/>
<dbReference type="Gene3D" id="2.160.20.120">
    <property type="match status" value="1"/>
</dbReference>
<evidence type="ECO:0008006" key="3">
    <source>
        <dbReference type="Google" id="ProtNLM"/>
    </source>
</evidence>
<comment type="caution">
    <text evidence="1">The sequence shown here is derived from an EMBL/GenBank/DDBJ whole genome shotgun (WGS) entry which is preliminary data.</text>
</comment>
<reference evidence="1 2" key="1">
    <citation type="submission" date="2021-01" db="EMBL/GenBank/DDBJ databases">
        <title>Chryseolinea sp. Jin1 Genome sequencing and assembly.</title>
        <authorList>
            <person name="Kim I."/>
        </authorList>
    </citation>
    <scope>NUCLEOTIDE SEQUENCE [LARGE SCALE GENOMIC DNA]</scope>
    <source>
        <strain evidence="1 2">Jin1</strain>
    </source>
</reference>
<name>A0ABS1KYD2_9BACT</name>
<dbReference type="Proteomes" id="UP000613030">
    <property type="component" value="Unassembled WGS sequence"/>
</dbReference>
<dbReference type="EMBL" id="JAERRB010000011">
    <property type="protein sequence ID" value="MBL0744460.1"/>
    <property type="molecule type" value="Genomic_DNA"/>
</dbReference>
<gene>
    <name evidence="1" type="ORF">JI741_24720</name>
</gene>
<protein>
    <recommendedName>
        <fullName evidence="3">Auto-transporter adhesin head GIN domain-containing protein</fullName>
    </recommendedName>
</protein>
<dbReference type="RefSeq" id="WP_202014116.1">
    <property type="nucleotide sequence ID" value="NZ_JAERRB010000011.1"/>
</dbReference>
<evidence type="ECO:0000313" key="1">
    <source>
        <dbReference type="EMBL" id="MBL0744460.1"/>
    </source>
</evidence>
<organism evidence="1 2">
    <name type="scientific">Chryseolinea lacunae</name>
    <dbReference type="NCBI Taxonomy" id="2801331"/>
    <lineage>
        <taxon>Bacteria</taxon>
        <taxon>Pseudomonadati</taxon>
        <taxon>Bacteroidota</taxon>
        <taxon>Cytophagia</taxon>
        <taxon>Cytophagales</taxon>
        <taxon>Fulvivirgaceae</taxon>
        <taxon>Chryseolinea</taxon>
    </lineage>
</organism>
<evidence type="ECO:0000313" key="2">
    <source>
        <dbReference type="Proteomes" id="UP000613030"/>
    </source>
</evidence>
<accession>A0ABS1KYD2</accession>
<sequence>MRIKKQPLQPLPRKIEFDGVHRNDSLLIGNFGDVEFVAKGSFELSGLIYCVRNAVTFFVKGDGHLTFHGTCRKLVVEYASGNCVLDFSKLETKEVCCVALKGNAEVIIGPTKVVSRANVHDEAVLRYTNNPVFTNHTVSGMARIEPVERMAVAKAG</sequence>
<keyword evidence="2" id="KW-1185">Reference proteome</keyword>